<evidence type="ECO:0000313" key="8">
    <source>
        <dbReference type="Proteomes" id="UP000325440"/>
    </source>
</evidence>
<feature type="transmembrane region" description="Helical" evidence="5">
    <location>
        <begin position="528"/>
        <end position="547"/>
    </location>
</feature>
<evidence type="ECO:0000313" key="7">
    <source>
        <dbReference type="EMBL" id="VVC29024.1"/>
    </source>
</evidence>
<evidence type="ECO:0000256" key="4">
    <source>
        <dbReference type="ARBA" id="ARBA00023136"/>
    </source>
</evidence>
<keyword evidence="4 5" id="KW-0472">Membrane</keyword>
<dbReference type="InterPro" id="IPR005829">
    <property type="entry name" value="Sugar_transporter_CS"/>
</dbReference>
<dbReference type="PANTHER" id="PTHR48021">
    <property type="match status" value="1"/>
</dbReference>
<dbReference type="Proteomes" id="UP000325440">
    <property type="component" value="Unassembled WGS sequence"/>
</dbReference>
<dbReference type="Gene3D" id="1.20.1250.20">
    <property type="entry name" value="MFS general substrate transporter like domains"/>
    <property type="match status" value="1"/>
</dbReference>
<evidence type="ECO:0000256" key="2">
    <source>
        <dbReference type="ARBA" id="ARBA00022692"/>
    </source>
</evidence>
<gene>
    <name evidence="7" type="ORF">CINCED_3A016127</name>
</gene>
<dbReference type="AlphaFoldDB" id="A0A5E4MI48"/>
<feature type="transmembrane region" description="Helical" evidence="5">
    <location>
        <begin position="133"/>
        <end position="151"/>
    </location>
</feature>
<dbReference type="InterPro" id="IPR036259">
    <property type="entry name" value="MFS_trans_sf"/>
</dbReference>
<feature type="transmembrane region" description="Helical" evidence="5">
    <location>
        <begin position="69"/>
        <end position="92"/>
    </location>
</feature>
<feature type="transmembrane region" description="Helical" evidence="5">
    <location>
        <begin position="492"/>
        <end position="516"/>
    </location>
</feature>
<dbReference type="Pfam" id="PF00083">
    <property type="entry name" value="Sugar_tr"/>
    <property type="match status" value="2"/>
</dbReference>
<evidence type="ECO:0000256" key="3">
    <source>
        <dbReference type="ARBA" id="ARBA00022989"/>
    </source>
</evidence>
<feature type="transmembrane region" description="Helical" evidence="5">
    <location>
        <begin position="157"/>
        <end position="180"/>
    </location>
</feature>
<keyword evidence="7" id="KW-0813">Transport</keyword>
<feature type="transmembrane region" description="Helical" evidence="5">
    <location>
        <begin position="217"/>
        <end position="239"/>
    </location>
</feature>
<feature type="domain" description="Major facilitator superfamily (MFS) profile" evidence="6">
    <location>
        <begin position="67"/>
        <end position="553"/>
    </location>
</feature>
<organism evidence="7 8">
    <name type="scientific">Cinara cedri</name>
    <dbReference type="NCBI Taxonomy" id="506608"/>
    <lineage>
        <taxon>Eukaryota</taxon>
        <taxon>Metazoa</taxon>
        <taxon>Ecdysozoa</taxon>
        <taxon>Arthropoda</taxon>
        <taxon>Hexapoda</taxon>
        <taxon>Insecta</taxon>
        <taxon>Pterygota</taxon>
        <taxon>Neoptera</taxon>
        <taxon>Paraneoptera</taxon>
        <taxon>Hemiptera</taxon>
        <taxon>Sternorrhyncha</taxon>
        <taxon>Aphidomorpha</taxon>
        <taxon>Aphidoidea</taxon>
        <taxon>Aphididae</taxon>
        <taxon>Lachninae</taxon>
        <taxon>Cinara</taxon>
    </lineage>
</organism>
<dbReference type="InterPro" id="IPR005828">
    <property type="entry name" value="MFS_sugar_transport-like"/>
</dbReference>
<sequence length="567" mass="62092">MVTDGGSGTCTFSTPLLFENNYSSFASQHRTAAISHGIQYQSNGIVINRDEEYNTANKRLSWTHLSPQILVSIVAFMLVTQPGINMVYSSIFMNHYEFTDVSELSWLTGILVLSTSIGAITIGVIMDLIGRKNALLLTCAMLLISWLIASVDGHESMSLFYACRFFAGIGGGMTIGSVIYVSEIAHASYKQVLLSLNSVFFSVGVLFATALGSLFPWHVVNITFLIYTAVTMALLVVFLPESPVWLIRFGTVRAHEARCSLKRIYPRNDQVFAEEWDRIMHVWRQPAPCYRPPITVQDCTLTSFRVVNPSTHDRGKRRGRVRWWWWCWCTPQPTSVTRPATVLAVVFLLQQLSGCYPALFYSVPVFRSVVGCTDTKTGPSQMDTLIAFGVLRLLTSVVACTLSPHIGRRRLLIASALVMACSAALVAATCSPTASPLQLQFQYDDDPTKTPVSLPLLPLVGIVAFACGSSAGVLVFPWTLVGELLPVTSRAVVGAALVSFAYVLMFVVLLAFPYFIAVDVGGGGGSVAVAFTVFAAVSLTMAVYVYVRLPETLGKQCDEIERQFTDP</sequence>
<feature type="transmembrane region" description="Helical" evidence="5">
    <location>
        <begin position="411"/>
        <end position="434"/>
    </location>
</feature>
<dbReference type="PROSITE" id="PS00216">
    <property type="entry name" value="SUGAR_TRANSPORT_1"/>
    <property type="match status" value="1"/>
</dbReference>
<dbReference type="OrthoDB" id="6612291at2759"/>
<reference evidence="7 8" key="1">
    <citation type="submission" date="2019-08" db="EMBL/GenBank/DDBJ databases">
        <authorList>
            <person name="Alioto T."/>
            <person name="Alioto T."/>
            <person name="Gomez Garrido J."/>
        </authorList>
    </citation>
    <scope>NUCLEOTIDE SEQUENCE [LARGE SCALE GENOMIC DNA]</scope>
</reference>
<keyword evidence="8" id="KW-1185">Reference proteome</keyword>
<proteinExistence type="predicted"/>
<keyword evidence="3 5" id="KW-1133">Transmembrane helix</keyword>
<dbReference type="InterPro" id="IPR050549">
    <property type="entry name" value="MFS_Trehalose_Transporter"/>
</dbReference>
<comment type="subcellular location">
    <subcellularLocation>
        <location evidence="1">Membrane</location>
        <topology evidence="1">Multi-pass membrane protein</topology>
    </subcellularLocation>
</comment>
<dbReference type="EMBL" id="CABPRJ010000486">
    <property type="protein sequence ID" value="VVC29024.1"/>
    <property type="molecule type" value="Genomic_DNA"/>
</dbReference>
<dbReference type="GO" id="GO:0016020">
    <property type="term" value="C:membrane"/>
    <property type="evidence" value="ECO:0007669"/>
    <property type="project" value="UniProtKB-SubCell"/>
</dbReference>
<evidence type="ECO:0000259" key="6">
    <source>
        <dbReference type="PROSITE" id="PS50850"/>
    </source>
</evidence>
<dbReference type="PROSITE" id="PS50850">
    <property type="entry name" value="MFS"/>
    <property type="match status" value="1"/>
</dbReference>
<dbReference type="SUPFAM" id="SSF103473">
    <property type="entry name" value="MFS general substrate transporter"/>
    <property type="match status" value="1"/>
</dbReference>
<dbReference type="InterPro" id="IPR020846">
    <property type="entry name" value="MFS_dom"/>
</dbReference>
<name>A0A5E4MI48_9HEMI</name>
<keyword evidence="7" id="KW-0762">Sugar transport</keyword>
<feature type="transmembrane region" description="Helical" evidence="5">
    <location>
        <begin position="342"/>
        <end position="364"/>
    </location>
</feature>
<feature type="transmembrane region" description="Helical" evidence="5">
    <location>
        <begin position="104"/>
        <end position="126"/>
    </location>
</feature>
<keyword evidence="2 5" id="KW-0812">Transmembrane</keyword>
<feature type="transmembrane region" description="Helical" evidence="5">
    <location>
        <begin position="192"/>
        <end position="211"/>
    </location>
</feature>
<evidence type="ECO:0000256" key="1">
    <source>
        <dbReference type="ARBA" id="ARBA00004141"/>
    </source>
</evidence>
<evidence type="ECO:0000256" key="5">
    <source>
        <dbReference type="SAM" id="Phobius"/>
    </source>
</evidence>
<dbReference type="GO" id="GO:0022857">
    <property type="term" value="F:transmembrane transporter activity"/>
    <property type="evidence" value="ECO:0007669"/>
    <property type="project" value="InterPro"/>
</dbReference>
<accession>A0A5E4MI48</accession>
<protein>
    <submittedName>
        <fullName evidence="7">Sugar transporter, conserved site,Major facilitator superfamily domain,Major facilitator, sugar</fullName>
    </submittedName>
</protein>
<dbReference type="PANTHER" id="PTHR48021:SF32">
    <property type="entry name" value="FACILITATED TREHALOSE TRANSPORTER TRET1-2 HOMOLOG-LIKE PROTEIN"/>
    <property type="match status" value="1"/>
</dbReference>
<feature type="transmembrane region" description="Helical" evidence="5">
    <location>
        <begin position="454"/>
        <end position="480"/>
    </location>
</feature>
<feature type="transmembrane region" description="Helical" evidence="5">
    <location>
        <begin position="384"/>
        <end position="404"/>
    </location>
</feature>